<protein>
    <submittedName>
        <fullName evidence="1">Uncharacterized protein</fullName>
    </submittedName>
</protein>
<keyword evidence="2" id="KW-1185">Reference proteome</keyword>
<gene>
    <name evidence="1" type="ORF">NQU54_22455</name>
</gene>
<dbReference type="EMBL" id="JANIIC010000027">
    <property type="protein sequence ID" value="MCQ8831753.1"/>
    <property type="molecule type" value="Genomic_DNA"/>
</dbReference>
<dbReference type="Proteomes" id="UP001142400">
    <property type="component" value="Unassembled WGS sequence"/>
</dbReference>
<name>A0A9X2LXR3_STRMQ</name>
<dbReference type="RefSeq" id="WP_257632634.1">
    <property type="nucleotide sequence ID" value="NZ_JANIIC010000027.1"/>
</dbReference>
<organism evidence="1 2">
    <name type="scientific">Streptomyces malaysiensis subsp. samsunensis</name>
    <dbReference type="NCBI Taxonomy" id="459658"/>
    <lineage>
        <taxon>Bacteria</taxon>
        <taxon>Bacillati</taxon>
        <taxon>Actinomycetota</taxon>
        <taxon>Actinomycetes</taxon>
        <taxon>Kitasatosporales</taxon>
        <taxon>Streptomycetaceae</taxon>
        <taxon>Streptomyces</taxon>
        <taxon>Streptomyces violaceusniger group</taxon>
    </lineage>
</organism>
<comment type="caution">
    <text evidence="1">The sequence shown here is derived from an EMBL/GenBank/DDBJ whole genome shotgun (WGS) entry which is preliminary data.</text>
</comment>
<reference evidence="1" key="1">
    <citation type="submission" date="2022-06" db="EMBL/GenBank/DDBJ databases">
        <title>WGS of actinobacteria.</title>
        <authorList>
            <person name="Thawai C."/>
        </authorList>
    </citation>
    <scope>NUCLEOTIDE SEQUENCE</scope>
    <source>
        <strain evidence="1">DSM 42010</strain>
    </source>
</reference>
<sequence>MPQGDYGDLRIGRLLLRETFKAAESSGDSRSIDLEGQESSPPLTRAELVWRHDNLCALDTGCVHPVTFTDKPERNCYVYVASVSAEYTEWRTDIVTSDWKLSLNRLGTDTEIDLQSRLTGVARVNDFSLPGERWHAPPIGHYGYQTGSSNPTTMTRTGADGAMTVYRSIPPATSPRWGCDPTNYLDGRVRLTSSATELCGADQRLEPAGWALTNGLVNITTGASGTLDVQAYTGGAWHSKEWNVSVAGSASSISGWDGATLLRNDCEHAILRLTKGLNPGRATLDLALRRGARTVEGYLQTSTSNTLAAYRSTLETNTSAAASGYVVASGDDADGNRFACGSARTFTAHPNGGIQKTATTSLDFWIGVAAGGASAAAGDTALDLRNQYIGALPETIYAVRR</sequence>
<dbReference type="AlphaFoldDB" id="A0A9X2LXR3"/>
<accession>A0A9X2LXR3</accession>
<evidence type="ECO:0000313" key="2">
    <source>
        <dbReference type="Proteomes" id="UP001142400"/>
    </source>
</evidence>
<evidence type="ECO:0000313" key="1">
    <source>
        <dbReference type="EMBL" id="MCQ8831753.1"/>
    </source>
</evidence>
<proteinExistence type="predicted"/>